<sequence length="245" mass="26044">MAGLPFALIGTNYTPMRMIMIPALACDDRLYTELVELLRGDFECSVVNPAAPTMAACAEAVLGGAPEEPFAVLGTSFGGHVAREVALTAPERVAALVVMGAGAATGAGAADVFAERRRAVEEGELPDYLETMARTIVFESDGRGEAAANAFRLMARDVAPSRFLAQAEALARRDDHSTTISRIACPTLLLWGEKDSFSDPKAAKAMAGVMPNAELSIIAECGHLPCLERPMRVASEIRRVLRPQV</sequence>
<dbReference type="STRING" id="1365950.SAMN05428963_107173"/>
<evidence type="ECO:0000313" key="2">
    <source>
        <dbReference type="EMBL" id="SKA18177.1"/>
    </source>
</evidence>
<dbReference type="PRINTS" id="PR00111">
    <property type="entry name" value="ABHYDROLASE"/>
</dbReference>
<proteinExistence type="predicted"/>
<dbReference type="Proteomes" id="UP000190135">
    <property type="component" value="Unassembled WGS sequence"/>
</dbReference>
<dbReference type="InterPro" id="IPR000073">
    <property type="entry name" value="AB_hydrolase_1"/>
</dbReference>
<dbReference type="AlphaFoldDB" id="A0A1T4RQK9"/>
<feature type="domain" description="AB hydrolase-1" evidence="1">
    <location>
        <begin position="53"/>
        <end position="230"/>
    </location>
</feature>
<protein>
    <submittedName>
        <fullName evidence="2">Pimeloyl-ACP methyl ester carboxylesterase</fullName>
    </submittedName>
</protein>
<name>A0A1T4RQK9_9HYPH</name>
<dbReference type="GO" id="GO:0016020">
    <property type="term" value="C:membrane"/>
    <property type="evidence" value="ECO:0007669"/>
    <property type="project" value="TreeGrafter"/>
</dbReference>
<dbReference type="InterPro" id="IPR029058">
    <property type="entry name" value="AB_hydrolase_fold"/>
</dbReference>
<dbReference type="PANTHER" id="PTHR43798">
    <property type="entry name" value="MONOACYLGLYCEROL LIPASE"/>
    <property type="match status" value="1"/>
</dbReference>
<dbReference type="EMBL" id="FUXL01000007">
    <property type="protein sequence ID" value="SKA18177.1"/>
    <property type="molecule type" value="Genomic_DNA"/>
</dbReference>
<organism evidence="2 3">
    <name type="scientific">Consotaella salsifontis</name>
    <dbReference type="NCBI Taxonomy" id="1365950"/>
    <lineage>
        <taxon>Bacteria</taxon>
        <taxon>Pseudomonadati</taxon>
        <taxon>Pseudomonadota</taxon>
        <taxon>Alphaproteobacteria</taxon>
        <taxon>Hyphomicrobiales</taxon>
        <taxon>Aurantimonadaceae</taxon>
        <taxon>Consotaella</taxon>
    </lineage>
</organism>
<evidence type="ECO:0000259" key="1">
    <source>
        <dbReference type="Pfam" id="PF00561"/>
    </source>
</evidence>
<reference evidence="2 3" key="1">
    <citation type="submission" date="2017-02" db="EMBL/GenBank/DDBJ databases">
        <authorList>
            <person name="Peterson S.W."/>
        </authorList>
    </citation>
    <scope>NUCLEOTIDE SEQUENCE [LARGE SCALE GENOMIC DNA]</scope>
    <source>
        <strain evidence="2 3">USBA 369</strain>
    </source>
</reference>
<accession>A0A1T4RQK9</accession>
<evidence type="ECO:0000313" key="3">
    <source>
        <dbReference type="Proteomes" id="UP000190135"/>
    </source>
</evidence>
<dbReference type="PANTHER" id="PTHR43798:SF33">
    <property type="entry name" value="HYDROLASE, PUTATIVE (AFU_ORTHOLOGUE AFUA_2G14860)-RELATED"/>
    <property type="match status" value="1"/>
</dbReference>
<gene>
    <name evidence="2" type="ORF">SAMN05428963_107173</name>
</gene>
<dbReference type="SUPFAM" id="SSF53474">
    <property type="entry name" value="alpha/beta-Hydrolases"/>
    <property type="match status" value="1"/>
</dbReference>
<keyword evidence="3" id="KW-1185">Reference proteome</keyword>
<dbReference type="Pfam" id="PF00561">
    <property type="entry name" value="Abhydrolase_1"/>
    <property type="match status" value="1"/>
</dbReference>
<dbReference type="Gene3D" id="3.40.50.1820">
    <property type="entry name" value="alpha/beta hydrolase"/>
    <property type="match status" value="1"/>
</dbReference>
<dbReference type="InterPro" id="IPR050266">
    <property type="entry name" value="AB_hydrolase_sf"/>
</dbReference>